<dbReference type="GO" id="GO:0050511">
    <property type="term" value="F:undecaprenyldiphospho-muramoylpentapeptide beta-N-acetylglucosaminyltransferase activity"/>
    <property type="evidence" value="ECO:0007669"/>
    <property type="project" value="UniProtKB-UniRule"/>
</dbReference>
<dbReference type="GO" id="GO:0051301">
    <property type="term" value="P:cell division"/>
    <property type="evidence" value="ECO:0007669"/>
    <property type="project" value="UniProtKB-KW"/>
</dbReference>
<feature type="binding site" evidence="10">
    <location>
        <position position="123"/>
    </location>
    <ligand>
        <name>UDP-N-acetyl-alpha-D-glucosamine</name>
        <dbReference type="ChEBI" id="CHEBI:57705"/>
    </ligand>
</feature>
<dbReference type="EMBL" id="JABFCZ010000015">
    <property type="protein sequence ID" value="MBD1547445.1"/>
    <property type="molecule type" value="Genomic_DNA"/>
</dbReference>
<comment type="similarity">
    <text evidence="10">Belongs to the glycosyltransferase 28 family. MurG subfamily.</text>
</comment>
<evidence type="ECO:0000313" key="13">
    <source>
        <dbReference type="EMBL" id="MBD1547445.1"/>
    </source>
</evidence>
<evidence type="ECO:0000259" key="11">
    <source>
        <dbReference type="Pfam" id="PF03033"/>
    </source>
</evidence>
<evidence type="ECO:0000256" key="8">
    <source>
        <dbReference type="ARBA" id="ARBA00023306"/>
    </source>
</evidence>
<evidence type="ECO:0000256" key="3">
    <source>
        <dbReference type="ARBA" id="ARBA00022676"/>
    </source>
</evidence>
<keyword evidence="3 10" id="KW-0328">Glycosyltransferase</keyword>
<organism evidence="13 14">
    <name type="scientific">Roseibium aggregatum</name>
    <dbReference type="NCBI Taxonomy" id="187304"/>
    <lineage>
        <taxon>Bacteria</taxon>
        <taxon>Pseudomonadati</taxon>
        <taxon>Pseudomonadota</taxon>
        <taxon>Alphaproteobacteria</taxon>
        <taxon>Hyphomicrobiales</taxon>
        <taxon>Stappiaceae</taxon>
        <taxon>Roseibium</taxon>
    </lineage>
</organism>
<name>A0A926P162_9HYPH</name>
<accession>A0A926P162</accession>
<reference evidence="13" key="1">
    <citation type="submission" date="2020-05" db="EMBL/GenBank/DDBJ databases">
        <title>Identification of trans-AT polyketide cluster in two marine bacteria, producers of a novel glutaramide-containing polyketide sesbanimide D and analogs.</title>
        <authorList>
            <person name="Kacar D."/>
            <person name="Rodriguez P."/>
            <person name="Canedo L."/>
            <person name="Gonzalez E."/>
            <person name="Galan B."/>
            <person name="De La Calle F."/>
            <person name="Garcia J.L."/>
        </authorList>
    </citation>
    <scope>NUCLEOTIDE SEQUENCE</scope>
    <source>
        <strain evidence="13">PHM038</strain>
    </source>
</reference>
<feature type="binding site" evidence="10">
    <location>
        <position position="193"/>
    </location>
    <ligand>
        <name>UDP-N-acetyl-alpha-D-glucosamine</name>
        <dbReference type="ChEBI" id="CHEBI:57705"/>
    </ligand>
</feature>
<sequence>MSKTILLTAGGTGGHLFPAQALASELGRRGWTVELATDERADRYGQAFPARKVHIIASETLRGKSPVALAKTALSLLRGTLQARGVIKALKPEAVVGFGGYPTFPPMFAARLTGTPSILHEANGVMGRANRMLARGATAIATSVPLTGLPADLAAKVVETGNPVRDAVIAASGKPYQPPAPDGPFHLLVFGGSQGARFFSDLMPEALKHVSGEVRGRLQLVQQCRPEDLERVEAACQSLGIDAELKSFFQDMPERIAASHLVICRAGASSVSELTVLGRPSILVPLPHALDQDQSANARGLEAAGGAWPIRQADLTPERMAQELERLFHAPELLANAAERALGQGKPDAVARLADLVERIAEKKKLETGDGA</sequence>
<dbReference type="GO" id="GO:0071555">
    <property type="term" value="P:cell wall organization"/>
    <property type="evidence" value="ECO:0007669"/>
    <property type="project" value="UniProtKB-KW"/>
</dbReference>
<evidence type="ECO:0000256" key="4">
    <source>
        <dbReference type="ARBA" id="ARBA00022679"/>
    </source>
</evidence>
<feature type="binding site" evidence="10">
    <location>
        <position position="294"/>
    </location>
    <ligand>
        <name>UDP-N-acetyl-alpha-D-glucosamine</name>
        <dbReference type="ChEBI" id="CHEBI:57705"/>
    </ligand>
</feature>
<keyword evidence="1 10" id="KW-1003">Cell membrane</keyword>
<evidence type="ECO:0000256" key="10">
    <source>
        <dbReference type="HAMAP-Rule" id="MF_00033"/>
    </source>
</evidence>
<keyword evidence="6 10" id="KW-0573">Peptidoglycan synthesis</keyword>
<dbReference type="Gene3D" id="3.40.50.2000">
    <property type="entry name" value="Glycogen Phosphorylase B"/>
    <property type="match status" value="2"/>
</dbReference>
<dbReference type="PANTHER" id="PTHR21015">
    <property type="entry name" value="UDP-N-ACETYLGLUCOSAMINE--N-ACETYLMURAMYL-(PENTAPEPTIDE) PYROPHOSPHORYL-UNDECAPRENOL N-ACETYLGLUCOSAMINE TRANSFERASE 1"/>
    <property type="match status" value="1"/>
</dbReference>
<evidence type="ECO:0000256" key="2">
    <source>
        <dbReference type="ARBA" id="ARBA00022618"/>
    </source>
</evidence>
<dbReference type="RefSeq" id="WP_190292202.1">
    <property type="nucleotide sequence ID" value="NZ_JABFCZ010000015.1"/>
</dbReference>
<dbReference type="InterPro" id="IPR006009">
    <property type="entry name" value="GlcNAc_MurG"/>
</dbReference>
<dbReference type="HAMAP" id="MF_00033">
    <property type="entry name" value="MurG"/>
    <property type="match status" value="1"/>
</dbReference>
<keyword evidence="8 10" id="KW-0131">Cell cycle</keyword>
<protein>
    <recommendedName>
        <fullName evidence="10">UDP-N-acetylglucosamine--N-acetylmuramyl-(pentapeptide) pyrophosphoryl-undecaprenol N-acetylglucosamine transferase</fullName>
        <ecNumber evidence="10">2.4.1.227</ecNumber>
    </recommendedName>
    <alternativeName>
        <fullName evidence="10">Undecaprenyl-PP-MurNAc-pentapeptide-UDPGlcNAc GlcNAc transferase</fullName>
    </alternativeName>
</protein>
<dbReference type="Pfam" id="PF03033">
    <property type="entry name" value="Glyco_transf_28"/>
    <property type="match status" value="1"/>
</dbReference>
<proteinExistence type="inferred from homology"/>
<feature type="domain" description="Glycosyl transferase family 28 C-terminal" evidence="12">
    <location>
        <begin position="187"/>
        <end position="352"/>
    </location>
</feature>
<comment type="function">
    <text evidence="10">Cell wall formation. Catalyzes the transfer of a GlcNAc subunit on undecaprenyl-pyrophosphoryl-MurNAc-pentapeptide (lipid intermediate I) to form undecaprenyl-pyrophosphoryl-MurNAc-(pentapeptide)GlcNAc (lipid intermediate II).</text>
</comment>
<evidence type="ECO:0000256" key="7">
    <source>
        <dbReference type="ARBA" id="ARBA00023136"/>
    </source>
</evidence>
<dbReference type="Proteomes" id="UP000598467">
    <property type="component" value="Unassembled WGS sequence"/>
</dbReference>
<evidence type="ECO:0000256" key="1">
    <source>
        <dbReference type="ARBA" id="ARBA00022475"/>
    </source>
</evidence>
<evidence type="ECO:0000259" key="12">
    <source>
        <dbReference type="Pfam" id="PF04101"/>
    </source>
</evidence>
<feature type="binding site" evidence="10">
    <location>
        <position position="165"/>
    </location>
    <ligand>
        <name>UDP-N-acetyl-alpha-D-glucosamine</name>
        <dbReference type="ChEBI" id="CHEBI:57705"/>
    </ligand>
</feature>
<gene>
    <name evidence="10 13" type="primary">murG</name>
    <name evidence="13" type="ORF">HK439_14350</name>
</gene>
<dbReference type="PANTHER" id="PTHR21015:SF22">
    <property type="entry name" value="GLYCOSYLTRANSFERASE"/>
    <property type="match status" value="1"/>
</dbReference>
<evidence type="ECO:0000256" key="6">
    <source>
        <dbReference type="ARBA" id="ARBA00022984"/>
    </source>
</evidence>
<dbReference type="InterPro" id="IPR004276">
    <property type="entry name" value="GlycoTrans_28_N"/>
</dbReference>
<dbReference type="GO" id="GO:0009252">
    <property type="term" value="P:peptidoglycan biosynthetic process"/>
    <property type="evidence" value="ECO:0007669"/>
    <property type="project" value="UniProtKB-UniRule"/>
</dbReference>
<feature type="domain" description="Glycosyltransferase family 28 N-terminal" evidence="11">
    <location>
        <begin position="5"/>
        <end position="141"/>
    </location>
</feature>
<comment type="subcellular location">
    <subcellularLocation>
        <location evidence="10">Cell membrane</location>
        <topology evidence="10">Peripheral membrane protein</topology>
        <orientation evidence="10">Cytoplasmic side</orientation>
    </subcellularLocation>
</comment>
<dbReference type="AlphaFoldDB" id="A0A926P162"/>
<evidence type="ECO:0000256" key="5">
    <source>
        <dbReference type="ARBA" id="ARBA00022960"/>
    </source>
</evidence>
<keyword evidence="9 10" id="KW-0961">Cell wall biogenesis/degradation</keyword>
<dbReference type="CDD" id="cd03785">
    <property type="entry name" value="GT28_MurG"/>
    <property type="match status" value="1"/>
</dbReference>
<dbReference type="NCBIfam" id="TIGR01133">
    <property type="entry name" value="murG"/>
    <property type="match status" value="1"/>
</dbReference>
<evidence type="ECO:0000313" key="14">
    <source>
        <dbReference type="Proteomes" id="UP000598467"/>
    </source>
</evidence>
<dbReference type="EC" id="2.4.1.227" evidence="10"/>
<dbReference type="GO" id="GO:0005975">
    <property type="term" value="P:carbohydrate metabolic process"/>
    <property type="evidence" value="ECO:0007669"/>
    <property type="project" value="InterPro"/>
</dbReference>
<feature type="binding site" evidence="10">
    <location>
        <begin position="12"/>
        <end position="14"/>
    </location>
    <ligand>
        <name>UDP-N-acetyl-alpha-D-glucosamine</name>
        <dbReference type="ChEBI" id="CHEBI:57705"/>
    </ligand>
</feature>
<comment type="caution">
    <text evidence="13">The sequence shown here is derived from an EMBL/GenBank/DDBJ whole genome shotgun (WGS) entry which is preliminary data.</text>
</comment>
<dbReference type="GO" id="GO:0008360">
    <property type="term" value="P:regulation of cell shape"/>
    <property type="evidence" value="ECO:0007669"/>
    <property type="project" value="UniProtKB-KW"/>
</dbReference>
<comment type="catalytic activity">
    <reaction evidence="10">
        <text>di-trans,octa-cis-undecaprenyl diphospho-N-acetyl-alpha-D-muramoyl-L-alanyl-D-glutamyl-meso-2,6-diaminopimeloyl-D-alanyl-D-alanine + UDP-N-acetyl-alpha-D-glucosamine = di-trans,octa-cis-undecaprenyl diphospho-[N-acetyl-alpha-D-glucosaminyl-(1-&gt;4)]-N-acetyl-alpha-D-muramoyl-L-alanyl-D-glutamyl-meso-2,6-diaminopimeloyl-D-alanyl-D-alanine + UDP + H(+)</text>
        <dbReference type="Rhea" id="RHEA:31227"/>
        <dbReference type="ChEBI" id="CHEBI:15378"/>
        <dbReference type="ChEBI" id="CHEBI:57705"/>
        <dbReference type="ChEBI" id="CHEBI:58223"/>
        <dbReference type="ChEBI" id="CHEBI:61387"/>
        <dbReference type="ChEBI" id="CHEBI:61388"/>
        <dbReference type="EC" id="2.4.1.227"/>
    </reaction>
</comment>
<keyword evidence="5 10" id="KW-0133">Cell shape</keyword>
<comment type="caution">
    <text evidence="10">Lacks conserved residue(s) required for the propagation of feature annotation.</text>
</comment>
<dbReference type="SUPFAM" id="SSF53756">
    <property type="entry name" value="UDP-Glycosyltransferase/glycogen phosphorylase"/>
    <property type="match status" value="1"/>
</dbReference>
<dbReference type="GO" id="GO:0005886">
    <property type="term" value="C:plasma membrane"/>
    <property type="evidence" value="ECO:0007669"/>
    <property type="project" value="UniProtKB-SubCell"/>
</dbReference>
<comment type="pathway">
    <text evidence="10">Cell wall biogenesis; peptidoglycan biosynthesis.</text>
</comment>
<keyword evidence="4 10" id="KW-0808">Transferase</keyword>
<keyword evidence="2 10" id="KW-0132">Cell division</keyword>
<keyword evidence="7 10" id="KW-0472">Membrane</keyword>
<evidence type="ECO:0000256" key="9">
    <source>
        <dbReference type="ARBA" id="ARBA00023316"/>
    </source>
</evidence>
<dbReference type="InterPro" id="IPR007235">
    <property type="entry name" value="Glyco_trans_28_C"/>
</dbReference>
<dbReference type="Pfam" id="PF04101">
    <property type="entry name" value="Glyco_tran_28_C"/>
    <property type="match status" value="1"/>
</dbReference>